<dbReference type="Proteomes" id="UP000095284">
    <property type="component" value="Unplaced"/>
</dbReference>
<name>A0A1I7SJA6_BURXY</name>
<sequence>FYPRIPGLIAVGLDASGSPFPQLLVEQPLQRDGELWLDAGRIELETKANIRDALGKSDELEPMRKQCSDVVQKLL</sequence>
<organism evidence="1 2">
    <name type="scientific">Bursaphelenchus xylophilus</name>
    <name type="common">Pinewood nematode worm</name>
    <name type="synonym">Aphelenchoides xylophilus</name>
    <dbReference type="NCBI Taxonomy" id="6326"/>
    <lineage>
        <taxon>Eukaryota</taxon>
        <taxon>Metazoa</taxon>
        <taxon>Ecdysozoa</taxon>
        <taxon>Nematoda</taxon>
        <taxon>Chromadorea</taxon>
        <taxon>Rhabditida</taxon>
        <taxon>Tylenchina</taxon>
        <taxon>Tylenchomorpha</taxon>
        <taxon>Aphelenchoidea</taxon>
        <taxon>Aphelenchoididae</taxon>
        <taxon>Bursaphelenchus</taxon>
    </lineage>
</organism>
<accession>A0A1I7SJA6</accession>
<reference evidence="2" key="1">
    <citation type="submission" date="2016-11" db="UniProtKB">
        <authorList>
            <consortium name="WormBaseParasite"/>
        </authorList>
    </citation>
    <scope>IDENTIFICATION</scope>
</reference>
<dbReference type="AlphaFoldDB" id="A0A1I7SJA6"/>
<dbReference type="WBParaSite" id="BXY_1313000.1">
    <property type="protein sequence ID" value="BXY_1313000.1"/>
    <property type="gene ID" value="BXY_1313000"/>
</dbReference>
<evidence type="ECO:0000313" key="2">
    <source>
        <dbReference type="WBParaSite" id="BXY_1313000.1"/>
    </source>
</evidence>
<protein>
    <submittedName>
        <fullName evidence="2">Glycerol acyltransferase</fullName>
    </submittedName>
</protein>
<evidence type="ECO:0000313" key="1">
    <source>
        <dbReference type="Proteomes" id="UP000095284"/>
    </source>
</evidence>
<proteinExistence type="predicted"/>